<sequence>MKRKSYTAGFKLEVVKVAKESNNAQAARKYGVTRKMVIDWRKQEEALKKMPKKQRARRSGIASWPELENGLAEWDREQRQSGRIVTRKDMRDQAMNRANSNPYLAYGFTATQAWCSRFMKRKKLVLRQKTKVAQKKPVDLEDKLRDFRWHVKGLTNGNEFPLGNIGNMDETPIFFDMIGFRTVDSKGAKSIIAKSTGHERTHFTRKRMPKENFPSGAFVHFHEKGWMDEQGARLWIDNIWRKRPGHSNSRSLLVWDSFRSHVAEAIKSHLNKCKMKTAVFPGGLRSVLQPLDVCINKLFKGYMREEWKEWMANGQKTYTASGRM</sequence>
<proteinExistence type="predicted"/>
<dbReference type="InterPro" id="IPR006600">
    <property type="entry name" value="HTH_CenpB_DNA-bd_dom"/>
</dbReference>
<dbReference type="Pfam" id="PF09607">
    <property type="entry name" value="BrkDBD"/>
    <property type="match status" value="1"/>
</dbReference>
<dbReference type="PANTHER" id="PTHR19303">
    <property type="entry name" value="TRANSPOSON"/>
    <property type="match status" value="1"/>
</dbReference>
<dbReference type="InterPro" id="IPR050863">
    <property type="entry name" value="CenT-Element_Derived"/>
</dbReference>
<dbReference type="Gene3D" id="1.10.10.60">
    <property type="entry name" value="Homeodomain-like"/>
    <property type="match status" value="2"/>
</dbReference>
<dbReference type="InterPro" id="IPR004875">
    <property type="entry name" value="DDE_SF_endonuclease_dom"/>
</dbReference>
<dbReference type="OrthoDB" id="5859918at2759"/>
<dbReference type="InterPro" id="IPR009057">
    <property type="entry name" value="Homeodomain-like_sf"/>
</dbReference>
<dbReference type="Pfam" id="PF03221">
    <property type="entry name" value="HTH_Tnp_Tc5"/>
    <property type="match status" value="1"/>
</dbReference>
<comment type="subcellular location">
    <subcellularLocation>
        <location evidence="1">Nucleus</location>
    </subcellularLocation>
</comment>
<dbReference type="InterPro" id="IPR018586">
    <property type="entry name" value="Brinker_DNA-bd"/>
</dbReference>
<evidence type="ECO:0000313" key="5">
    <source>
        <dbReference type="Proteomes" id="UP000030665"/>
    </source>
</evidence>
<dbReference type="AlphaFoldDB" id="A0A077ZMW2"/>
<evidence type="ECO:0000256" key="1">
    <source>
        <dbReference type="ARBA" id="ARBA00004123"/>
    </source>
</evidence>
<dbReference type="GO" id="GO:0003677">
    <property type="term" value="F:DNA binding"/>
    <property type="evidence" value="ECO:0007669"/>
    <property type="project" value="UniProtKB-KW"/>
</dbReference>
<evidence type="ECO:0000256" key="2">
    <source>
        <dbReference type="ARBA" id="ARBA00023125"/>
    </source>
</evidence>
<keyword evidence="2" id="KW-0238">DNA-binding</keyword>
<dbReference type="Proteomes" id="UP000030665">
    <property type="component" value="Unassembled WGS sequence"/>
</dbReference>
<dbReference type="PANTHER" id="PTHR19303:SF74">
    <property type="entry name" value="POGO TRANSPOSABLE ELEMENT WITH KRAB DOMAIN"/>
    <property type="match status" value="1"/>
</dbReference>
<accession>A0A077ZMW2</accession>
<protein>
    <submittedName>
        <fullName evidence="4">BrkDBD and DDE 1 and HTH Tnp Tc5 domain containin g protein</fullName>
    </submittedName>
</protein>
<dbReference type="SUPFAM" id="SSF46689">
    <property type="entry name" value="Homeodomain-like"/>
    <property type="match status" value="2"/>
</dbReference>
<reference evidence="4" key="1">
    <citation type="submission" date="2014-01" db="EMBL/GenBank/DDBJ databases">
        <authorList>
            <person name="Aslett M."/>
        </authorList>
    </citation>
    <scope>NUCLEOTIDE SEQUENCE</scope>
</reference>
<name>A0A077ZMW2_TRITR</name>
<keyword evidence="5" id="KW-1185">Reference proteome</keyword>
<organism evidence="4 5">
    <name type="scientific">Trichuris trichiura</name>
    <name type="common">Whipworm</name>
    <name type="synonym">Trichocephalus trichiurus</name>
    <dbReference type="NCBI Taxonomy" id="36087"/>
    <lineage>
        <taxon>Eukaryota</taxon>
        <taxon>Metazoa</taxon>
        <taxon>Ecdysozoa</taxon>
        <taxon>Nematoda</taxon>
        <taxon>Enoplea</taxon>
        <taxon>Dorylaimia</taxon>
        <taxon>Trichinellida</taxon>
        <taxon>Trichuridae</taxon>
        <taxon>Trichuris</taxon>
    </lineage>
</organism>
<feature type="domain" description="HTH CENPB-type" evidence="3">
    <location>
        <begin position="55"/>
        <end position="128"/>
    </location>
</feature>
<dbReference type="EMBL" id="HG806848">
    <property type="protein sequence ID" value="CDW60040.1"/>
    <property type="molecule type" value="Genomic_DNA"/>
</dbReference>
<dbReference type="PROSITE" id="PS51253">
    <property type="entry name" value="HTH_CENPB"/>
    <property type="match status" value="1"/>
</dbReference>
<gene>
    <name evidence="4" type="ORF">TTRE_0000838301</name>
</gene>
<dbReference type="Pfam" id="PF03184">
    <property type="entry name" value="DDE_1"/>
    <property type="match status" value="1"/>
</dbReference>
<evidence type="ECO:0000313" key="4">
    <source>
        <dbReference type="EMBL" id="CDW60040.1"/>
    </source>
</evidence>
<dbReference type="GO" id="GO:0005634">
    <property type="term" value="C:nucleus"/>
    <property type="evidence" value="ECO:0007669"/>
    <property type="project" value="UniProtKB-SubCell"/>
</dbReference>
<evidence type="ECO:0000259" key="3">
    <source>
        <dbReference type="PROSITE" id="PS51253"/>
    </source>
</evidence>
<dbReference type="STRING" id="36087.A0A077ZMW2"/>
<reference evidence="4" key="2">
    <citation type="submission" date="2014-03" db="EMBL/GenBank/DDBJ databases">
        <title>The whipworm genome and dual-species transcriptomics of an intimate host-pathogen interaction.</title>
        <authorList>
            <person name="Foth B.J."/>
            <person name="Tsai I.J."/>
            <person name="Reid A.J."/>
            <person name="Bancroft A.J."/>
            <person name="Nichol S."/>
            <person name="Tracey A."/>
            <person name="Holroyd N."/>
            <person name="Cotton J.A."/>
            <person name="Stanley E.J."/>
            <person name="Zarowiecki M."/>
            <person name="Liu J.Z."/>
            <person name="Huckvale T."/>
            <person name="Cooper P.J."/>
            <person name="Grencis R.K."/>
            <person name="Berriman M."/>
        </authorList>
    </citation>
    <scope>NUCLEOTIDE SEQUENCE [LARGE SCALE GENOMIC DNA]</scope>
</reference>